<evidence type="ECO:0000313" key="1">
    <source>
        <dbReference type="EMBL" id="KAI0047193.1"/>
    </source>
</evidence>
<dbReference type="Proteomes" id="UP000814033">
    <property type="component" value="Unassembled WGS sequence"/>
</dbReference>
<dbReference type="EMBL" id="MU275909">
    <property type="protein sequence ID" value="KAI0047193.1"/>
    <property type="molecule type" value="Genomic_DNA"/>
</dbReference>
<evidence type="ECO:0000313" key="2">
    <source>
        <dbReference type="Proteomes" id="UP000814033"/>
    </source>
</evidence>
<proteinExistence type="predicted"/>
<comment type="caution">
    <text evidence="1">The sequence shown here is derived from an EMBL/GenBank/DDBJ whole genome shotgun (WGS) entry which is preliminary data.</text>
</comment>
<gene>
    <name evidence="1" type="ORF">FA95DRAFT_1559349</name>
</gene>
<keyword evidence="2" id="KW-1185">Reference proteome</keyword>
<organism evidence="1 2">
    <name type="scientific">Auriscalpium vulgare</name>
    <dbReference type="NCBI Taxonomy" id="40419"/>
    <lineage>
        <taxon>Eukaryota</taxon>
        <taxon>Fungi</taxon>
        <taxon>Dikarya</taxon>
        <taxon>Basidiomycota</taxon>
        <taxon>Agaricomycotina</taxon>
        <taxon>Agaricomycetes</taxon>
        <taxon>Russulales</taxon>
        <taxon>Auriscalpiaceae</taxon>
        <taxon>Auriscalpium</taxon>
    </lineage>
</organism>
<accession>A0ACB8RSV3</accession>
<name>A0ACB8RSV3_9AGAM</name>
<reference evidence="1" key="2">
    <citation type="journal article" date="2022" name="New Phytol.">
        <title>Evolutionary transition to the ectomycorrhizal habit in the genomes of a hyperdiverse lineage of mushroom-forming fungi.</title>
        <authorList>
            <person name="Looney B."/>
            <person name="Miyauchi S."/>
            <person name="Morin E."/>
            <person name="Drula E."/>
            <person name="Courty P.E."/>
            <person name="Kohler A."/>
            <person name="Kuo A."/>
            <person name="LaButti K."/>
            <person name="Pangilinan J."/>
            <person name="Lipzen A."/>
            <person name="Riley R."/>
            <person name="Andreopoulos W."/>
            <person name="He G."/>
            <person name="Johnson J."/>
            <person name="Nolan M."/>
            <person name="Tritt A."/>
            <person name="Barry K.W."/>
            <person name="Grigoriev I.V."/>
            <person name="Nagy L.G."/>
            <person name="Hibbett D."/>
            <person name="Henrissat B."/>
            <person name="Matheny P.B."/>
            <person name="Labbe J."/>
            <person name="Martin F.M."/>
        </authorList>
    </citation>
    <scope>NUCLEOTIDE SEQUENCE</scope>
    <source>
        <strain evidence="1">FP105234-sp</strain>
    </source>
</reference>
<reference evidence="1" key="1">
    <citation type="submission" date="2021-02" db="EMBL/GenBank/DDBJ databases">
        <authorList>
            <consortium name="DOE Joint Genome Institute"/>
            <person name="Ahrendt S."/>
            <person name="Looney B.P."/>
            <person name="Miyauchi S."/>
            <person name="Morin E."/>
            <person name="Drula E."/>
            <person name="Courty P.E."/>
            <person name="Chicoki N."/>
            <person name="Fauchery L."/>
            <person name="Kohler A."/>
            <person name="Kuo A."/>
            <person name="Labutti K."/>
            <person name="Pangilinan J."/>
            <person name="Lipzen A."/>
            <person name="Riley R."/>
            <person name="Andreopoulos W."/>
            <person name="He G."/>
            <person name="Johnson J."/>
            <person name="Barry K.W."/>
            <person name="Grigoriev I.V."/>
            <person name="Nagy L."/>
            <person name="Hibbett D."/>
            <person name="Henrissat B."/>
            <person name="Matheny P.B."/>
            <person name="Labbe J."/>
            <person name="Martin F."/>
        </authorList>
    </citation>
    <scope>NUCLEOTIDE SEQUENCE</scope>
    <source>
        <strain evidence="1">FP105234-sp</strain>
    </source>
</reference>
<sequence length="53" mass="5912">MKDVVNMYFKKGFEDITDAAGELSQADRGVHIGSPDVYTPREGLIRVRLRSTA</sequence>
<protein>
    <submittedName>
        <fullName evidence="1">Uncharacterized protein</fullName>
    </submittedName>
</protein>